<evidence type="ECO:0000259" key="3">
    <source>
        <dbReference type="Pfam" id="PF03033"/>
    </source>
</evidence>
<organism evidence="5 6">
    <name type="scientific">Fusarium oxysporum NRRL 32931</name>
    <dbReference type="NCBI Taxonomy" id="660029"/>
    <lineage>
        <taxon>Eukaryota</taxon>
        <taxon>Fungi</taxon>
        <taxon>Dikarya</taxon>
        <taxon>Ascomycota</taxon>
        <taxon>Pezizomycotina</taxon>
        <taxon>Sordariomycetes</taxon>
        <taxon>Hypocreomycetidae</taxon>
        <taxon>Hypocreales</taxon>
        <taxon>Nectriaceae</taxon>
        <taxon>Fusarium</taxon>
        <taxon>Fusarium oxysporum species complex</taxon>
    </lineage>
</organism>
<dbReference type="Proteomes" id="UP000030753">
    <property type="component" value="Unassembled WGS sequence"/>
</dbReference>
<dbReference type="EMBL" id="JH717850">
    <property type="protein sequence ID" value="EWY80863.1"/>
    <property type="molecule type" value="Genomic_DNA"/>
</dbReference>
<dbReference type="Pfam" id="PF06722">
    <property type="entry name" value="EryCIII-like_C"/>
    <property type="match status" value="1"/>
</dbReference>
<keyword evidence="1" id="KW-0808">Transferase</keyword>
<dbReference type="PANTHER" id="PTHR48050">
    <property type="entry name" value="STEROL 3-BETA-GLUCOSYLTRANSFERASE"/>
    <property type="match status" value="1"/>
</dbReference>
<dbReference type="SUPFAM" id="SSF53756">
    <property type="entry name" value="UDP-Glycosyltransferase/glycogen phosphorylase"/>
    <property type="match status" value="1"/>
</dbReference>
<evidence type="ECO:0000256" key="1">
    <source>
        <dbReference type="ARBA" id="ARBA00022679"/>
    </source>
</evidence>
<dbReference type="GO" id="GO:0005975">
    <property type="term" value="P:carbohydrate metabolic process"/>
    <property type="evidence" value="ECO:0007669"/>
    <property type="project" value="InterPro"/>
</dbReference>
<evidence type="ECO:0000256" key="2">
    <source>
        <dbReference type="SAM" id="MobiDB-lite"/>
    </source>
</evidence>
<name>W9HE87_FUSOX</name>
<sequence>MAPPLFHSSSHEPTLIGSKPHGRIRTNSTAGTSTDSRREVRFHDNPRVLTDWCKHLQSNLNTAEANTHSDGNPGSHQLNQPRLNIAIHIAGSRGDVQPFIPIAKLLSSRDYGHRVRICTHSNFRDFVESQGVEFFNIGGDPEALMAYMVKNPGLWPSYASLKAGEVNNRRKEMWNIMNGAWRSCIEAGDGMGSSKPASRVENPKDLFLADLIIANPPSMAHIHCAEKLHIPLHMVSTMPWSPTESFPHPLAAISFDTADKSTVNYLSYYMVEMLTWEGLIDLINKLRVQVLHLDPVSPTCGSQLLLKLRVPYNYLWSSAFVPKPADWGSHLNVSGFSFLPLADSYNPPHDLTAFLESGPPPIYIGFGSIVVHNPEALTNLVFAAIQLAGVRAVVSTGLCGVGSSDHTTDSVYLVGDCPHDWLFPRVSAVVHHGGAGTTAAGIRAGKSTVIVPFFGDQPFWGQMIARAQVGPWPVPYKELTAEKLAESITIALQPQAQEAAKRISKVIEAEAGAANTTKDILSQLNLIRCDLCPERLATWEHMPSGARLSGLAAACLMKKNLVEPCDMKLLCHTHWYVEDSVKHPLVGGWVAISNFITAFEIATNDYLQRLEGRKTVLVSLLSHEDSPMQTTGIAQNRNACVLTDPVGNLLEVGEAQHDLSSASTNINNLEAIAIAMTKKSGTKAKTLKRISKFLSQRKADKGTRKKDHLGKAGYVTHATGRYFGDVSKACLKTPAAFCYNVANGFWNMTCRSCAHKLNPRRRGEILGLKSGFQVAYEEFIIGLYRALTVPFIEPYLGARYGGFKGLALGTYVGFCGLACNLGVGEYLPSSH</sequence>
<dbReference type="InterPro" id="IPR010610">
    <property type="entry name" value="EryCIII-like_C"/>
</dbReference>
<proteinExistence type="predicted"/>
<protein>
    <submittedName>
        <fullName evidence="5">Uncharacterized protein</fullName>
    </submittedName>
</protein>
<dbReference type="HOGENOM" id="CLU_000537_1_2_1"/>
<feature type="compositionally biased region" description="Polar residues" evidence="2">
    <location>
        <begin position="25"/>
        <end position="34"/>
    </location>
</feature>
<gene>
    <name evidence="5" type="ORF">FOYG_16780</name>
</gene>
<dbReference type="GO" id="GO:0016906">
    <property type="term" value="F:sterol 3-beta-glucosyltransferase activity"/>
    <property type="evidence" value="ECO:0007669"/>
    <property type="project" value="UniProtKB-ARBA"/>
</dbReference>
<dbReference type="PANTHER" id="PTHR48050:SF5">
    <property type="entry name" value="UDP-GLUCOSE,STEROL TRANSFERASE"/>
    <property type="match status" value="1"/>
</dbReference>
<dbReference type="Pfam" id="PF03033">
    <property type="entry name" value="Glyco_transf_28"/>
    <property type="match status" value="1"/>
</dbReference>
<evidence type="ECO:0000313" key="6">
    <source>
        <dbReference type="Proteomes" id="UP000030753"/>
    </source>
</evidence>
<dbReference type="AlphaFoldDB" id="W9HE87"/>
<feature type="domain" description="Erythromycin biosynthesis protein CIII-like C-terminal" evidence="4">
    <location>
        <begin position="407"/>
        <end position="505"/>
    </location>
</feature>
<feature type="region of interest" description="Disordered" evidence="2">
    <location>
        <begin position="1"/>
        <end position="41"/>
    </location>
</feature>
<dbReference type="Gene3D" id="3.40.50.2000">
    <property type="entry name" value="Glycogen Phosphorylase B"/>
    <property type="match status" value="2"/>
</dbReference>
<feature type="domain" description="Glycosyltransferase family 28 N-terminal" evidence="3">
    <location>
        <begin position="85"/>
        <end position="245"/>
    </location>
</feature>
<dbReference type="InterPro" id="IPR004276">
    <property type="entry name" value="GlycoTrans_28_N"/>
</dbReference>
<reference evidence="5 6" key="1">
    <citation type="submission" date="2011-06" db="EMBL/GenBank/DDBJ databases">
        <title>The Genome Sequence of Fusarium oxysporum FOSC 3-a.</title>
        <authorList>
            <consortium name="The Broad Institute Genome Sequencing Platform"/>
            <person name="Ma L.-J."/>
            <person name="Gale L.R."/>
            <person name="Schwartz D.C."/>
            <person name="Zhou S."/>
            <person name="Corby-Kistler H."/>
            <person name="Young S.K."/>
            <person name="Zeng Q."/>
            <person name="Gargeya S."/>
            <person name="Fitzgerald M."/>
            <person name="Haas B."/>
            <person name="Abouelleil A."/>
            <person name="Alvarado L."/>
            <person name="Arachchi H.M."/>
            <person name="Berlin A."/>
            <person name="Brown A."/>
            <person name="Chapman S.B."/>
            <person name="Chen Z."/>
            <person name="Dunbar C."/>
            <person name="Freedman E."/>
            <person name="Gearin G."/>
            <person name="Gellesch M."/>
            <person name="Goldberg J."/>
            <person name="Griggs A."/>
            <person name="Gujja S."/>
            <person name="Heiman D."/>
            <person name="Howarth C."/>
            <person name="Larson L."/>
            <person name="Lui A."/>
            <person name="MacDonald P.J.P."/>
            <person name="Mehta T."/>
            <person name="Montmayeur A."/>
            <person name="Murphy C."/>
            <person name="Neiman D."/>
            <person name="Pearson M."/>
            <person name="Priest M."/>
            <person name="Roberts A."/>
            <person name="Saif S."/>
            <person name="Shea T."/>
            <person name="Shenoy N."/>
            <person name="Sisk P."/>
            <person name="Stolte C."/>
            <person name="Sykes S."/>
            <person name="Wortman J."/>
            <person name="Nusbaum C."/>
            <person name="Birren B."/>
        </authorList>
    </citation>
    <scope>NUCLEOTIDE SEQUENCE [LARGE SCALE GENOMIC DNA]</scope>
    <source>
        <strain evidence="6">FOSC 3-a</strain>
    </source>
</reference>
<dbReference type="InterPro" id="IPR050426">
    <property type="entry name" value="Glycosyltransferase_28"/>
</dbReference>
<dbReference type="FunFam" id="3.40.50.2000:FF:000009">
    <property type="entry name" value="Sterol 3-beta-glucosyltransferase UGT80A2"/>
    <property type="match status" value="1"/>
</dbReference>
<accession>W9HE87</accession>
<dbReference type="InterPro" id="IPR002213">
    <property type="entry name" value="UDP_glucos_trans"/>
</dbReference>
<dbReference type="CDD" id="cd03784">
    <property type="entry name" value="GT1_Gtf-like"/>
    <property type="match status" value="1"/>
</dbReference>
<evidence type="ECO:0000313" key="5">
    <source>
        <dbReference type="EMBL" id="EWY80863.1"/>
    </source>
</evidence>
<evidence type="ECO:0000259" key="4">
    <source>
        <dbReference type="Pfam" id="PF06722"/>
    </source>
</evidence>